<comment type="caution">
    <text evidence="2">The sequence shown here is derived from an EMBL/GenBank/DDBJ whole genome shotgun (WGS) entry which is preliminary data.</text>
</comment>
<evidence type="ECO:0000256" key="1">
    <source>
        <dbReference type="SAM" id="SignalP"/>
    </source>
</evidence>
<feature type="chain" id="PRO_5046255862" description="Secreted protein" evidence="1">
    <location>
        <begin position="27"/>
        <end position="344"/>
    </location>
</feature>
<keyword evidence="1" id="KW-0732">Signal</keyword>
<proteinExistence type="predicted"/>
<dbReference type="Proteomes" id="UP001500443">
    <property type="component" value="Unassembled WGS sequence"/>
</dbReference>
<dbReference type="EMBL" id="BAAAPF010000252">
    <property type="protein sequence ID" value="GAA1499618.1"/>
    <property type="molecule type" value="Genomic_DNA"/>
</dbReference>
<evidence type="ECO:0000313" key="2">
    <source>
        <dbReference type="EMBL" id="GAA1499618.1"/>
    </source>
</evidence>
<evidence type="ECO:0000313" key="3">
    <source>
        <dbReference type="Proteomes" id="UP001500443"/>
    </source>
</evidence>
<keyword evidence="3" id="KW-1185">Reference proteome</keyword>
<gene>
    <name evidence="2" type="ORF">GCM10009802_53590</name>
</gene>
<organism evidence="2 3">
    <name type="scientific">Streptomyces synnematoformans</name>
    <dbReference type="NCBI Taxonomy" id="415721"/>
    <lineage>
        <taxon>Bacteria</taxon>
        <taxon>Bacillati</taxon>
        <taxon>Actinomycetota</taxon>
        <taxon>Actinomycetes</taxon>
        <taxon>Kitasatosporales</taxon>
        <taxon>Streptomycetaceae</taxon>
        <taxon>Streptomyces</taxon>
    </lineage>
</organism>
<name>A0ABN1ZI79_9ACTN</name>
<dbReference type="RefSeq" id="WP_344293065.1">
    <property type="nucleotide sequence ID" value="NZ_BAAAPF010000252.1"/>
</dbReference>
<accession>A0ABN1ZI79</accession>
<feature type="signal peptide" evidence="1">
    <location>
        <begin position="1"/>
        <end position="26"/>
    </location>
</feature>
<reference evidence="2 3" key="1">
    <citation type="journal article" date="2019" name="Int. J. Syst. Evol. Microbiol.">
        <title>The Global Catalogue of Microorganisms (GCM) 10K type strain sequencing project: providing services to taxonomists for standard genome sequencing and annotation.</title>
        <authorList>
            <consortium name="The Broad Institute Genomics Platform"/>
            <consortium name="The Broad Institute Genome Sequencing Center for Infectious Disease"/>
            <person name="Wu L."/>
            <person name="Ma J."/>
        </authorList>
    </citation>
    <scope>NUCLEOTIDE SEQUENCE [LARGE SCALE GENOMIC DNA]</scope>
    <source>
        <strain evidence="2 3">JCM 15481</strain>
    </source>
</reference>
<protein>
    <recommendedName>
        <fullName evidence="4">Secreted protein</fullName>
    </recommendedName>
</protein>
<evidence type="ECO:0008006" key="4">
    <source>
        <dbReference type="Google" id="ProtNLM"/>
    </source>
</evidence>
<sequence>MRFRRPAILPVAAAVLLLPLTQHASAQDGIGLEGDNDPDEGTLSATATQVVVRQTSGGGQGGQPISAVDTNWTPPACWHEPVASPRELRDAVEAIDNQDLVPVNSSLRWGTDLMHEHYRDGGDGNPENYAMDRQGDGMWWRAVRNPNRVDDAAARECDDQLMFWADETAAPDVPTAITPEMLAEYAYDSIKVPDTEIEMQPADDRLKVNLPTWIWQEPASFDEVRVRAELPGTGLYAETTATPTSLRLDPGTEDAVVHPEGGECAIGDDGGVGRKYGGDDGAVPACGITYHRSSEAAGGSYALKASIRWEVDWTGTDGAGGDLPDGVFETTYDVTVQEIQTVVR</sequence>